<organism evidence="1 2">
    <name type="scientific">Roseofilum casamattae BLCC-M143</name>
    <dbReference type="NCBI Taxonomy" id="3022442"/>
    <lineage>
        <taxon>Bacteria</taxon>
        <taxon>Bacillati</taxon>
        <taxon>Cyanobacteriota</taxon>
        <taxon>Cyanophyceae</taxon>
        <taxon>Desertifilales</taxon>
        <taxon>Desertifilaceae</taxon>
        <taxon>Roseofilum</taxon>
        <taxon>Roseofilum casamattae</taxon>
    </lineage>
</organism>
<dbReference type="EMBL" id="JAQOSQ010000004">
    <property type="protein sequence ID" value="MDJ1182878.1"/>
    <property type="molecule type" value="Genomic_DNA"/>
</dbReference>
<protein>
    <submittedName>
        <fullName evidence="1">Uncharacterized protein</fullName>
    </submittedName>
</protein>
<keyword evidence="2" id="KW-1185">Reference proteome</keyword>
<gene>
    <name evidence="1" type="ORF">PMH09_06675</name>
</gene>
<evidence type="ECO:0000313" key="2">
    <source>
        <dbReference type="Proteomes" id="UP001232992"/>
    </source>
</evidence>
<name>A0ABT7BUK9_9CYAN</name>
<accession>A0ABT7BUK9</accession>
<reference evidence="1 2" key="1">
    <citation type="submission" date="2023-01" db="EMBL/GenBank/DDBJ databases">
        <title>Novel diversity within Roseofilum (Cyanobacteria; Desertifilaceae) from marine benthic mats with descriptions of four novel species.</title>
        <authorList>
            <person name="Wang Y."/>
            <person name="Berthold D.E."/>
            <person name="Hu J."/>
            <person name="Lefler F.W."/>
            <person name="Laughinghouse H.D. IV."/>
        </authorList>
    </citation>
    <scope>NUCLEOTIDE SEQUENCE [LARGE SCALE GENOMIC DNA]</scope>
    <source>
        <strain evidence="1 2">BLCC-M143</strain>
    </source>
</reference>
<dbReference type="Proteomes" id="UP001232992">
    <property type="component" value="Unassembled WGS sequence"/>
</dbReference>
<evidence type="ECO:0000313" key="1">
    <source>
        <dbReference type="EMBL" id="MDJ1182878.1"/>
    </source>
</evidence>
<sequence length="77" mass="8668">MFDKLLKNAPGTKELTKGLSQASKLAEKGWNDKEVADFIYKSSKKGLTDEEIADILYRNSKTFGGIKNLTSFPKRKK</sequence>
<comment type="caution">
    <text evidence="1">The sequence shown here is derived from an EMBL/GenBank/DDBJ whole genome shotgun (WGS) entry which is preliminary data.</text>
</comment>
<proteinExistence type="predicted"/>
<dbReference type="RefSeq" id="WP_283757529.1">
    <property type="nucleotide sequence ID" value="NZ_JAQOSQ010000004.1"/>
</dbReference>